<dbReference type="OrthoDB" id="443318at2759"/>
<accession>A0A9P0CWT6</accession>
<dbReference type="InterPro" id="IPR029058">
    <property type="entry name" value="AB_hydrolase_fold"/>
</dbReference>
<dbReference type="InterPro" id="IPR001563">
    <property type="entry name" value="Peptidase_S10"/>
</dbReference>
<evidence type="ECO:0000256" key="3">
    <source>
        <dbReference type="ARBA" id="ARBA00022670"/>
    </source>
</evidence>
<dbReference type="GO" id="GO:0006508">
    <property type="term" value="P:proteolysis"/>
    <property type="evidence" value="ECO:0007669"/>
    <property type="project" value="UniProtKB-KW"/>
</dbReference>
<keyword evidence="5 7" id="KW-0378">Hydrolase</keyword>
<feature type="chain" id="PRO_5040531181" description="Carboxypeptidase" evidence="7">
    <location>
        <begin position="19"/>
        <end position="473"/>
    </location>
</feature>
<comment type="similarity">
    <text evidence="1 7">Belongs to the peptidase S10 family.</text>
</comment>
<evidence type="ECO:0000256" key="6">
    <source>
        <dbReference type="ARBA" id="ARBA00023180"/>
    </source>
</evidence>
<dbReference type="InterPro" id="IPR033124">
    <property type="entry name" value="Ser_caboxypep_his_AS"/>
</dbReference>
<dbReference type="EMBL" id="OV651832">
    <property type="protein sequence ID" value="CAH1107290.1"/>
    <property type="molecule type" value="Genomic_DNA"/>
</dbReference>
<evidence type="ECO:0000256" key="4">
    <source>
        <dbReference type="ARBA" id="ARBA00022729"/>
    </source>
</evidence>
<dbReference type="InterPro" id="IPR018202">
    <property type="entry name" value="Ser_caboxypep_ser_AS"/>
</dbReference>
<dbReference type="PROSITE" id="PS00131">
    <property type="entry name" value="CARBOXYPEPT_SER_SER"/>
    <property type="match status" value="1"/>
</dbReference>
<dbReference type="GO" id="GO:0004185">
    <property type="term" value="F:serine-type carboxypeptidase activity"/>
    <property type="evidence" value="ECO:0007669"/>
    <property type="project" value="UniProtKB-UniRule"/>
</dbReference>
<gene>
    <name evidence="8" type="ORF">PSYICH_LOCUS7955</name>
</gene>
<dbReference type="PRINTS" id="PR00724">
    <property type="entry name" value="CRBOXYPTASEC"/>
</dbReference>
<evidence type="ECO:0000256" key="5">
    <source>
        <dbReference type="ARBA" id="ARBA00022801"/>
    </source>
</evidence>
<dbReference type="Proteomes" id="UP001153636">
    <property type="component" value="Chromosome 20"/>
</dbReference>
<dbReference type="AlphaFoldDB" id="A0A9P0CWT6"/>
<evidence type="ECO:0000256" key="7">
    <source>
        <dbReference type="RuleBase" id="RU361156"/>
    </source>
</evidence>
<evidence type="ECO:0000256" key="2">
    <source>
        <dbReference type="ARBA" id="ARBA00022645"/>
    </source>
</evidence>
<protein>
    <recommendedName>
        <fullName evidence="7">Carboxypeptidase</fullName>
        <ecNumber evidence="7">3.4.16.-</ecNumber>
    </recommendedName>
</protein>
<keyword evidence="2 7" id="KW-0121">Carboxypeptidase</keyword>
<dbReference type="PROSITE" id="PS00560">
    <property type="entry name" value="CARBOXYPEPT_SER_HIS"/>
    <property type="match status" value="1"/>
</dbReference>
<proteinExistence type="inferred from homology"/>
<keyword evidence="9" id="KW-1185">Reference proteome</keyword>
<organism evidence="8 9">
    <name type="scientific">Psylliodes chrysocephalus</name>
    <dbReference type="NCBI Taxonomy" id="3402493"/>
    <lineage>
        <taxon>Eukaryota</taxon>
        <taxon>Metazoa</taxon>
        <taxon>Ecdysozoa</taxon>
        <taxon>Arthropoda</taxon>
        <taxon>Hexapoda</taxon>
        <taxon>Insecta</taxon>
        <taxon>Pterygota</taxon>
        <taxon>Neoptera</taxon>
        <taxon>Endopterygota</taxon>
        <taxon>Coleoptera</taxon>
        <taxon>Polyphaga</taxon>
        <taxon>Cucujiformia</taxon>
        <taxon>Chrysomeloidea</taxon>
        <taxon>Chrysomelidae</taxon>
        <taxon>Galerucinae</taxon>
        <taxon>Alticini</taxon>
        <taxon>Psylliodes</taxon>
    </lineage>
</organism>
<feature type="signal peptide" evidence="7">
    <location>
        <begin position="1"/>
        <end position="18"/>
    </location>
</feature>
<keyword evidence="3 7" id="KW-0645">Protease</keyword>
<keyword evidence="4 7" id="KW-0732">Signal</keyword>
<evidence type="ECO:0000256" key="1">
    <source>
        <dbReference type="ARBA" id="ARBA00009431"/>
    </source>
</evidence>
<dbReference type="Pfam" id="PF00450">
    <property type="entry name" value="Peptidase_S10"/>
    <property type="match status" value="1"/>
</dbReference>
<name>A0A9P0CWT6_9CUCU</name>
<keyword evidence="6" id="KW-0325">Glycoprotein</keyword>
<dbReference type="PANTHER" id="PTHR11802">
    <property type="entry name" value="SERINE PROTEASE FAMILY S10 SERINE CARBOXYPEPTIDASE"/>
    <property type="match status" value="1"/>
</dbReference>
<sequence length="473" mass="52970">MGFKFALLLSALLTCTLSGRPSLSKFPGQSKFKNLYGPLDANIRVGDAGEPLIVTEYLKENKIQEAQAAAEVDPTLFAGIKSYSGYFNIDEAADANLFFWFFPSRSNYAEDPVLLWLQGGPGSTSMFGLFQINGPIVLVEDNELEIRNQSWFESNSILYIDQPAGTGFSFTNGEIVTNQTQIGAELYIALQQFFQLFPELQSNDFFITGESYAGKFIPAISYTILKNNPYAELKINLKGLAIGNGWSSPIHQLRYSDYFLQLGLIDSNVRDEMLDLEEKAIVAINKGNFTEANIFMDAVIGGGISKFTTATDYSNIYNYLIEEYDSKPDVWLENFLQREDVRRAIHVGNTPFSNGNDVFDSLRDDNPQSVAPWVEELLENYRVLLFSGQLDLIVPYPSTVDYIKSLNFSGAVDYKKASRSTWFVGNRIAGYSKSAGNLTEILVRNAGHMVPADQPEWGLDMINRFVKNQPFTN</sequence>
<dbReference type="Gene3D" id="3.40.50.1820">
    <property type="entry name" value="alpha/beta hydrolase"/>
    <property type="match status" value="1"/>
</dbReference>
<reference evidence="8" key="1">
    <citation type="submission" date="2022-01" db="EMBL/GenBank/DDBJ databases">
        <authorList>
            <person name="King R."/>
        </authorList>
    </citation>
    <scope>NUCLEOTIDE SEQUENCE</scope>
</reference>
<dbReference type="EC" id="3.4.16.-" evidence="7"/>
<evidence type="ECO:0000313" key="9">
    <source>
        <dbReference type="Proteomes" id="UP001153636"/>
    </source>
</evidence>
<dbReference type="SUPFAM" id="SSF53474">
    <property type="entry name" value="alpha/beta-Hydrolases"/>
    <property type="match status" value="1"/>
</dbReference>
<dbReference type="PANTHER" id="PTHR11802:SF472">
    <property type="entry name" value="SERINE CARBOXYPEPTIDASE CPVL-RELATED"/>
    <property type="match status" value="1"/>
</dbReference>
<evidence type="ECO:0000313" key="8">
    <source>
        <dbReference type="EMBL" id="CAH1107290.1"/>
    </source>
</evidence>